<dbReference type="InterPro" id="IPR025757">
    <property type="entry name" value="MIP1_Leuzipper"/>
</dbReference>
<evidence type="ECO:0000313" key="4">
    <source>
        <dbReference type="EMBL" id="CAA7392751.1"/>
    </source>
</evidence>
<feature type="compositionally biased region" description="Polar residues" evidence="1">
    <location>
        <begin position="159"/>
        <end position="183"/>
    </location>
</feature>
<reference evidence="4" key="1">
    <citation type="submission" date="2020-02" db="EMBL/GenBank/DDBJ databases">
        <authorList>
            <person name="Scholz U."/>
            <person name="Mascher M."/>
            <person name="Fiebig A."/>
        </authorList>
    </citation>
    <scope>NUCLEOTIDE SEQUENCE</scope>
</reference>
<accession>A0A7I8K5D0</accession>
<evidence type="ECO:0000256" key="1">
    <source>
        <dbReference type="SAM" id="MobiDB-lite"/>
    </source>
</evidence>
<feature type="region of interest" description="Disordered" evidence="1">
    <location>
        <begin position="154"/>
        <end position="187"/>
    </location>
</feature>
<gene>
    <name evidence="4" type="ORF">SI8410_03003608</name>
</gene>
<feature type="domain" description="DUF547" evidence="2">
    <location>
        <begin position="320"/>
        <end position="445"/>
    </location>
</feature>
<proteinExistence type="predicted"/>
<protein>
    <submittedName>
        <fullName evidence="4">Uncharacterized protein</fullName>
    </submittedName>
</protein>
<feature type="domain" description="Ternary complex factor MIP1 leucine-zipper" evidence="3">
    <location>
        <begin position="13"/>
        <end position="94"/>
    </location>
</feature>
<dbReference type="AlphaFoldDB" id="A0A7I8K5D0"/>
<dbReference type="PANTHER" id="PTHR46248">
    <property type="entry name" value="EXPRESSED PROTEIN"/>
    <property type="match status" value="1"/>
</dbReference>
<dbReference type="Pfam" id="PF14389">
    <property type="entry name" value="Lzipper-MIP1"/>
    <property type="match status" value="1"/>
</dbReference>
<evidence type="ECO:0000259" key="2">
    <source>
        <dbReference type="Pfam" id="PF04784"/>
    </source>
</evidence>
<keyword evidence="5" id="KW-1185">Reference proteome</keyword>
<dbReference type="Pfam" id="PF04784">
    <property type="entry name" value="DUF547"/>
    <property type="match status" value="1"/>
</dbReference>
<name>A0A7I8K5D0_SPIIN</name>
<sequence>MKLEDFLMQRQEEHRRRCELEEEVAELHGVLEKEQKLNGVLQCALHGPLVSRSSVSSMLPLQVQVLLAELAMVEEEIAYLEGKVKELRLCLYEEGRQTEELKLHHQERWLRRRRGRFFPRFSRTKEIEEALYQPPILDRNARRRRRLIRGRQMPLGSISEATGSDSDTESSKQFSGRSQTMVNSDEETCEKTSNELSEELIRCLISIFHKLNQTSGRACLDPAVILPKFTLSCMSSKGPTSKSSFSCKIPAYSSDDTLPTLDPHGLLPDIDGTVGERGPYKNLISVTKSSLDMSRINLCFLSIGRLRKLIHQLRTVDLTFLNYKQKLAFWINIYNACIMNAFLQHELPSSSDKVLELLNKAALNVGGVVLNALAIEHFILRHPSRSKLGVADGKERLLQHSYGLSYPEPNITFALCRGTWSSPALRVYTADNVVDELERAKTEYLEASVHITSKRRILLPKLLYWHMKDFADDVDSLVEWVYSQLPRSGPLKKSMMECLKGDRKQGVGKLVEILSYEPEFRYLLPFLDFPGFNLCS</sequence>
<dbReference type="PANTHER" id="PTHR46248:SF4">
    <property type="entry name" value="OS01G0147800 PROTEIN"/>
    <property type="match status" value="1"/>
</dbReference>
<dbReference type="InterPro" id="IPR006869">
    <property type="entry name" value="DUF547"/>
</dbReference>
<organism evidence="4 5">
    <name type="scientific">Spirodela intermedia</name>
    <name type="common">Intermediate duckweed</name>
    <dbReference type="NCBI Taxonomy" id="51605"/>
    <lineage>
        <taxon>Eukaryota</taxon>
        <taxon>Viridiplantae</taxon>
        <taxon>Streptophyta</taxon>
        <taxon>Embryophyta</taxon>
        <taxon>Tracheophyta</taxon>
        <taxon>Spermatophyta</taxon>
        <taxon>Magnoliopsida</taxon>
        <taxon>Liliopsida</taxon>
        <taxon>Araceae</taxon>
        <taxon>Lemnoideae</taxon>
        <taxon>Spirodela</taxon>
    </lineage>
</organism>
<dbReference type="OrthoDB" id="418495at2759"/>
<dbReference type="Proteomes" id="UP000663760">
    <property type="component" value="Chromosome 3"/>
</dbReference>
<dbReference type="EMBL" id="LR746266">
    <property type="protein sequence ID" value="CAA7392751.1"/>
    <property type="molecule type" value="Genomic_DNA"/>
</dbReference>
<evidence type="ECO:0000259" key="3">
    <source>
        <dbReference type="Pfam" id="PF14389"/>
    </source>
</evidence>
<evidence type="ECO:0000313" key="5">
    <source>
        <dbReference type="Proteomes" id="UP000663760"/>
    </source>
</evidence>